<keyword evidence="2 5" id="KW-0288">FMN</keyword>
<evidence type="ECO:0000313" key="10">
    <source>
        <dbReference type="Proteomes" id="UP000005868"/>
    </source>
</evidence>
<evidence type="ECO:0000256" key="4">
    <source>
        <dbReference type="ARBA" id="ARBA00023002"/>
    </source>
</evidence>
<sequence>MLDARFAGDKLNPVWLAPLAGITVPAVRRFFKRLGAGLTHTEMVSCAGLVHGSKKTFRMLETLNEDPPVVLQLFAGSEEVLLRGAELALKEDRWAAISINMGCPMPKVLKKGAGAALLKKPEEAERMVKSLSLLGKPVWVKIRKLSDNYADTFSFIERMLNAGAAHVSLHGRTPAQKYEGLADRNVVYEAARMFPGYIGGSGDVFSVDDGLGYLNNGCVSVLLARGAIKDPFMFPNILHRLGYEVDSRYLSNSIDVRIKTFRDFAYDVKAEAGEKVALILIKRLVSGMFRGFNGVSSFRRDVGSAKNWEGFETALRNFSDHVERGRELC</sequence>
<organism evidence="9 10">
    <name type="scientific">Thermovirga lienii (strain ATCC BAA-1197 / DSM 17291 / Cas60314)</name>
    <dbReference type="NCBI Taxonomy" id="580340"/>
    <lineage>
        <taxon>Bacteria</taxon>
        <taxon>Thermotogati</taxon>
        <taxon>Synergistota</taxon>
        <taxon>Synergistia</taxon>
        <taxon>Synergistales</taxon>
        <taxon>Thermovirgaceae</taxon>
        <taxon>Thermovirga</taxon>
    </lineage>
</organism>
<feature type="domain" description="DUS-like FMN-binding" evidence="8">
    <location>
        <begin position="16"/>
        <end position="315"/>
    </location>
</feature>
<dbReference type="Pfam" id="PF01207">
    <property type="entry name" value="Dus"/>
    <property type="match status" value="1"/>
</dbReference>
<dbReference type="EC" id="1.3.1.-" evidence="5"/>
<dbReference type="PIRSF" id="PIRSF006621">
    <property type="entry name" value="Dus"/>
    <property type="match status" value="1"/>
</dbReference>
<evidence type="ECO:0000313" key="9">
    <source>
        <dbReference type="EMBL" id="AER66987.1"/>
    </source>
</evidence>
<dbReference type="SUPFAM" id="SSF51395">
    <property type="entry name" value="FMN-linked oxidoreductases"/>
    <property type="match status" value="1"/>
</dbReference>
<dbReference type="Gene3D" id="3.20.20.70">
    <property type="entry name" value="Aldolase class I"/>
    <property type="match status" value="1"/>
</dbReference>
<dbReference type="InterPro" id="IPR013785">
    <property type="entry name" value="Aldolase_TIM"/>
</dbReference>
<dbReference type="PANTHER" id="PTHR45846">
    <property type="entry name" value="TRNA-DIHYDROURIDINE(47) SYNTHASE [NAD(P)(+)]-LIKE"/>
    <property type="match status" value="1"/>
</dbReference>
<dbReference type="InterPro" id="IPR035587">
    <property type="entry name" value="DUS-like_FMN-bd"/>
</dbReference>
<dbReference type="InterPro" id="IPR001269">
    <property type="entry name" value="DUS_fam"/>
</dbReference>
<gene>
    <name evidence="9" type="ordered locus">Tlie_1256</name>
</gene>
<dbReference type="eggNOG" id="COG0042">
    <property type="taxonomic scope" value="Bacteria"/>
</dbReference>
<dbReference type="OrthoDB" id="9764501at2"/>
<evidence type="ECO:0000256" key="6">
    <source>
        <dbReference type="PIRSR" id="PIRSR006621-1"/>
    </source>
</evidence>
<comment type="similarity">
    <text evidence="5">Belongs to the dus family.</text>
</comment>
<dbReference type="KEGG" id="tli:Tlie_1256"/>
<dbReference type="Proteomes" id="UP000005868">
    <property type="component" value="Chromosome"/>
</dbReference>
<keyword evidence="3 5" id="KW-0819">tRNA processing</keyword>
<dbReference type="HOGENOM" id="CLU_013299_0_3_0"/>
<keyword evidence="4 5" id="KW-0560">Oxidoreductase</keyword>
<keyword evidence="7" id="KW-0547">Nucleotide-binding</keyword>
<evidence type="ECO:0000256" key="1">
    <source>
        <dbReference type="ARBA" id="ARBA00022630"/>
    </source>
</evidence>
<dbReference type="GO" id="GO:0050660">
    <property type="term" value="F:flavin adenine dinucleotide binding"/>
    <property type="evidence" value="ECO:0007669"/>
    <property type="project" value="InterPro"/>
</dbReference>
<proteinExistence type="inferred from homology"/>
<accession>G7V5S7</accession>
<dbReference type="CDD" id="cd02801">
    <property type="entry name" value="DUS_like_FMN"/>
    <property type="match status" value="1"/>
</dbReference>
<feature type="active site" description="Proton donor" evidence="6">
    <location>
        <position position="103"/>
    </location>
</feature>
<comment type="cofactor">
    <cofactor evidence="5 7">
        <name>FMN</name>
        <dbReference type="ChEBI" id="CHEBI:58210"/>
    </cofactor>
</comment>
<keyword evidence="1 5" id="KW-0285">Flavoprotein</keyword>
<name>G7V5S7_THELD</name>
<dbReference type="GO" id="GO:0017150">
    <property type="term" value="F:tRNA dihydrouridine synthase activity"/>
    <property type="evidence" value="ECO:0007669"/>
    <property type="project" value="InterPro"/>
</dbReference>
<reference evidence="9 10" key="2">
    <citation type="journal article" date="2012" name="Stand. Genomic Sci.">
        <title>Genome sequence of the moderately thermophilic, amino-acid-degrading and sulfur-reducing bacterium Thermovirga lienii type strain (Cas60314(T)).</title>
        <authorList>
            <person name="Goker M."/>
            <person name="Saunders E."/>
            <person name="Lapidus A."/>
            <person name="Nolan M."/>
            <person name="Lucas S."/>
            <person name="Hammon N."/>
            <person name="Deshpande S."/>
            <person name="Cheng J.F."/>
            <person name="Han C."/>
            <person name="Tapia R."/>
            <person name="Goodwin L.A."/>
            <person name="Pitluck S."/>
            <person name="Liolios K."/>
            <person name="Mavromatis K."/>
            <person name="Pagani I."/>
            <person name="Ivanova N."/>
            <person name="Mikhailova N."/>
            <person name="Pati A."/>
            <person name="Chen A."/>
            <person name="Palaniappan K."/>
            <person name="Land M."/>
            <person name="Chang Y.J."/>
            <person name="Jeffries C.D."/>
            <person name="Brambilla E.M."/>
            <person name="Rohde M."/>
            <person name="Spring S."/>
            <person name="Detter J.C."/>
            <person name="Woyke T."/>
            <person name="Bristow J."/>
            <person name="Eisen J.A."/>
            <person name="Markowitz V."/>
            <person name="Hugenholtz P."/>
            <person name="Kyrpides N.C."/>
            <person name="Klenk H.P."/>
        </authorList>
    </citation>
    <scope>NUCLEOTIDE SEQUENCE [LARGE SCALE GENOMIC DNA]</scope>
    <source>
        <strain evidence="10">ATCC BAA-1197 / DSM 17291 / Cas60314</strain>
    </source>
</reference>
<feature type="binding site" evidence="7">
    <location>
        <position position="170"/>
    </location>
    <ligand>
        <name>FMN</name>
        <dbReference type="ChEBI" id="CHEBI:58210"/>
    </ligand>
</feature>
<dbReference type="EMBL" id="CP003096">
    <property type="protein sequence ID" value="AER66987.1"/>
    <property type="molecule type" value="Genomic_DNA"/>
</dbReference>
<feature type="binding site" evidence="7">
    <location>
        <position position="141"/>
    </location>
    <ligand>
        <name>FMN</name>
        <dbReference type="ChEBI" id="CHEBI:58210"/>
    </ligand>
</feature>
<evidence type="ECO:0000256" key="2">
    <source>
        <dbReference type="ARBA" id="ARBA00022643"/>
    </source>
</evidence>
<evidence type="ECO:0000259" key="8">
    <source>
        <dbReference type="Pfam" id="PF01207"/>
    </source>
</evidence>
<protein>
    <recommendedName>
        <fullName evidence="5">tRNA-dihydrouridine synthase</fullName>
        <ecNumber evidence="5">1.3.1.-</ecNumber>
    </recommendedName>
</protein>
<evidence type="ECO:0000256" key="3">
    <source>
        <dbReference type="ARBA" id="ARBA00022694"/>
    </source>
</evidence>
<feature type="binding site" evidence="7">
    <location>
        <position position="72"/>
    </location>
    <ligand>
        <name>FMN</name>
        <dbReference type="ChEBI" id="CHEBI:58210"/>
    </ligand>
</feature>
<feature type="binding site" evidence="7">
    <location>
        <begin position="224"/>
        <end position="225"/>
    </location>
    <ligand>
        <name>FMN</name>
        <dbReference type="ChEBI" id="CHEBI:58210"/>
    </ligand>
</feature>
<dbReference type="PANTHER" id="PTHR45846:SF1">
    <property type="entry name" value="TRNA-DIHYDROURIDINE(47) SYNTHASE [NAD(P)(+)]-LIKE"/>
    <property type="match status" value="1"/>
</dbReference>
<reference evidence="10" key="1">
    <citation type="submission" date="2011-10" db="EMBL/GenBank/DDBJ databases">
        <title>The complete genome of chromosome of Thermovirga lienii DSM 17291.</title>
        <authorList>
            <consortium name="US DOE Joint Genome Institute (JGI-PGF)"/>
            <person name="Lucas S."/>
            <person name="Copeland A."/>
            <person name="Lapidus A."/>
            <person name="Glavina del Rio T."/>
            <person name="Dalin E."/>
            <person name="Tice H."/>
            <person name="Bruce D."/>
            <person name="Goodwin L."/>
            <person name="Pitluck S."/>
            <person name="Peters L."/>
            <person name="Mikhailova N."/>
            <person name="Saunders E."/>
            <person name="Kyrpides N."/>
            <person name="Mavromatis K."/>
            <person name="Ivanova N."/>
            <person name="Last F.I."/>
            <person name="Brettin T."/>
            <person name="Detter J.C."/>
            <person name="Han C."/>
            <person name="Larimer F."/>
            <person name="Land M."/>
            <person name="Hauser L."/>
            <person name="Markowitz V."/>
            <person name="Cheng J.-F."/>
            <person name="Hugenholtz P."/>
            <person name="Woyke T."/>
            <person name="Wu D."/>
            <person name="Spring S."/>
            <person name="Schroeder M."/>
            <person name="Brambilla E.-M."/>
            <person name="Klenk H.-P."/>
            <person name="Eisen J.A."/>
        </authorList>
    </citation>
    <scope>NUCLEOTIDE SEQUENCE [LARGE SCALE GENOMIC DNA]</scope>
    <source>
        <strain evidence="10">ATCC BAA-1197 / DSM 17291 / Cas60314</strain>
    </source>
</reference>
<comment type="function">
    <text evidence="5">Catalyzes the synthesis of 5,6-dihydrouridine (D), a modified base found in the D-loop of most tRNAs, via the reduction of the C5-C6 double bond in target uridines.</text>
</comment>
<dbReference type="GO" id="GO:0003723">
    <property type="term" value="F:RNA binding"/>
    <property type="evidence" value="ECO:0007669"/>
    <property type="project" value="TreeGrafter"/>
</dbReference>
<evidence type="ECO:0000256" key="5">
    <source>
        <dbReference type="PIRNR" id="PIRNR006621"/>
    </source>
</evidence>
<dbReference type="AlphaFoldDB" id="G7V5S7"/>
<keyword evidence="10" id="KW-1185">Reference proteome</keyword>
<evidence type="ECO:0000256" key="7">
    <source>
        <dbReference type="PIRSR" id="PIRSR006621-2"/>
    </source>
</evidence>
<dbReference type="STRING" id="580340.Tlie_1256"/>